<keyword evidence="11" id="KW-1185">Reference proteome</keyword>
<proteinExistence type="inferred from homology"/>
<evidence type="ECO:0000256" key="2">
    <source>
        <dbReference type="ARBA" id="ARBA00010992"/>
    </source>
</evidence>
<evidence type="ECO:0000313" key="10">
    <source>
        <dbReference type="EMBL" id="ODQ81612.1"/>
    </source>
</evidence>
<evidence type="ECO:0000256" key="4">
    <source>
        <dbReference type="ARBA" id="ARBA00022692"/>
    </source>
</evidence>
<feature type="transmembrane region" description="Helical" evidence="8">
    <location>
        <begin position="248"/>
        <end position="266"/>
    </location>
</feature>
<feature type="transmembrane region" description="Helical" evidence="8">
    <location>
        <begin position="142"/>
        <end position="162"/>
    </location>
</feature>
<evidence type="ECO:0000256" key="6">
    <source>
        <dbReference type="ARBA" id="ARBA00023026"/>
    </source>
</evidence>
<feature type="transmembrane region" description="Helical" evidence="8">
    <location>
        <begin position="469"/>
        <end position="487"/>
    </location>
</feature>
<dbReference type="InterPro" id="IPR036259">
    <property type="entry name" value="MFS_trans_sf"/>
</dbReference>
<dbReference type="SUPFAM" id="SSF103473">
    <property type="entry name" value="MFS general substrate transporter"/>
    <property type="match status" value="1"/>
</dbReference>
<dbReference type="InterPro" id="IPR005828">
    <property type="entry name" value="MFS_sugar_transport-like"/>
</dbReference>
<dbReference type="EMBL" id="KV454427">
    <property type="protein sequence ID" value="ODQ81612.1"/>
    <property type="molecule type" value="Genomic_DNA"/>
</dbReference>
<dbReference type="GO" id="GO:0001406">
    <property type="term" value="F:glycerophosphodiester transmembrane transporter activity"/>
    <property type="evidence" value="ECO:0007669"/>
    <property type="project" value="UniProtKB-ARBA"/>
</dbReference>
<dbReference type="AlphaFoldDB" id="A0A1E3QX09"/>
<feature type="transmembrane region" description="Helical" evidence="8">
    <location>
        <begin position="395"/>
        <end position="418"/>
    </location>
</feature>
<feature type="transmembrane region" description="Helical" evidence="8">
    <location>
        <begin position="112"/>
        <end position="135"/>
    </location>
</feature>
<dbReference type="OrthoDB" id="2261376at2759"/>
<dbReference type="GO" id="GO:0030643">
    <property type="term" value="P:intracellular phosphate ion homeostasis"/>
    <property type="evidence" value="ECO:0007669"/>
    <property type="project" value="EnsemblFungi"/>
</dbReference>
<feature type="transmembrane region" description="Helical" evidence="8">
    <location>
        <begin position="213"/>
        <end position="236"/>
    </location>
</feature>
<dbReference type="GO" id="GO:0046943">
    <property type="term" value="F:carboxylic acid transmembrane transporter activity"/>
    <property type="evidence" value="ECO:0007669"/>
    <property type="project" value="TreeGrafter"/>
</dbReference>
<evidence type="ECO:0000256" key="3">
    <source>
        <dbReference type="ARBA" id="ARBA00022448"/>
    </source>
</evidence>
<protein>
    <recommendedName>
        <fullName evidence="9">Major facilitator superfamily (MFS) profile domain-containing protein</fullName>
    </recommendedName>
</protein>
<feature type="transmembrane region" description="Helical" evidence="8">
    <location>
        <begin position="286"/>
        <end position="309"/>
    </location>
</feature>
<feature type="transmembrane region" description="Helical" evidence="8">
    <location>
        <begin position="365"/>
        <end position="383"/>
    </location>
</feature>
<dbReference type="STRING" id="984486.A0A1E3QX09"/>
<dbReference type="PANTHER" id="PTHR23508">
    <property type="entry name" value="CARBOXYLIC ACID TRANSPORTER PROTEIN HOMOLOG"/>
    <property type="match status" value="1"/>
</dbReference>
<dbReference type="Gene3D" id="1.20.1250.20">
    <property type="entry name" value="MFS general substrate transporter like domains"/>
    <property type="match status" value="1"/>
</dbReference>
<keyword evidence="3" id="KW-0813">Transport</keyword>
<comment type="subcellular location">
    <subcellularLocation>
        <location evidence="1">Cell membrane</location>
        <topology evidence="1">Multi-pass membrane protein</topology>
    </subcellularLocation>
</comment>
<dbReference type="InterPro" id="IPR020846">
    <property type="entry name" value="MFS_dom"/>
</dbReference>
<evidence type="ECO:0000313" key="11">
    <source>
        <dbReference type="Proteomes" id="UP000094336"/>
    </source>
</evidence>
<dbReference type="Proteomes" id="UP000094336">
    <property type="component" value="Unassembled WGS sequence"/>
</dbReference>
<sequence>MATRDLPTSFTSWVPRARAEMTILNRRKMQNTVVDDVSSHHYFNANDEVFSGGSATVDMKNEKLRVSSKPSKWPIFTAGAGLFSDGYVNNSIGTASTCLRLLYPKQYATSNVISNVSSIAFAGTVLGQLVFGYISDYHSRKLGMMVSTVILIIFAILCAGSWGKNASDANGLFTALTVYRFFLGVGIGGEYPAGSVACAEASALMPPSKRNRWFCWFTNFMIDFGFVVSAVVPYILLVICGKDHLTPVWRITLGLGAIPPLSLFFLRLKFKEGEQFTKLNFKRTRVPYWSVIKFYWFRLTIVSLVWFIYDFSAYAFGIYSSYIIAQVIPDGDLYKTFGWNIVLNLFYIPGAFLGAISADYFGPRLTLSVGVILQALVGFIMAAKYETLRQHTGPFVVVYGIFMTLGEFGPGDNIGLLASKTSATAIRGQYYGIAAAIGKIGAFVGTWVFPVIIKNAGGADTTAGNQAPFWVASSLCIFSGLMVLFLLPRVDTEAIQEEDSSFLTYLESTGFDISLLGDVGSLEEEMGQGSLTSKADVEVEIREKTHTSL</sequence>
<evidence type="ECO:0000256" key="1">
    <source>
        <dbReference type="ARBA" id="ARBA00004651"/>
    </source>
</evidence>
<dbReference type="RefSeq" id="XP_018986940.1">
    <property type="nucleotide sequence ID" value="XM_019127936.1"/>
</dbReference>
<organism evidence="10 11">
    <name type="scientific">Babjeviella inositovora NRRL Y-12698</name>
    <dbReference type="NCBI Taxonomy" id="984486"/>
    <lineage>
        <taxon>Eukaryota</taxon>
        <taxon>Fungi</taxon>
        <taxon>Dikarya</taxon>
        <taxon>Ascomycota</taxon>
        <taxon>Saccharomycotina</taxon>
        <taxon>Pichiomycetes</taxon>
        <taxon>Serinales incertae sedis</taxon>
        <taxon>Babjeviella</taxon>
    </lineage>
</organism>
<feature type="domain" description="Major facilitator superfamily (MFS) profile" evidence="9">
    <location>
        <begin position="74"/>
        <end position="491"/>
    </location>
</feature>
<dbReference type="PROSITE" id="PS50850">
    <property type="entry name" value="MFS"/>
    <property type="match status" value="1"/>
</dbReference>
<dbReference type="Pfam" id="PF00083">
    <property type="entry name" value="Sugar_tr"/>
    <property type="match status" value="2"/>
</dbReference>
<feature type="transmembrane region" description="Helical" evidence="8">
    <location>
        <begin position="430"/>
        <end position="449"/>
    </location>
</feature>
<dbReference type="GeneID" id="30145789"/>
<reference evidence="11" key="1">
    <citation type="submission" date="2016-05" db="EMBL/GenBank/DDBJ databases">
        <title>Comparative genomics of biotechnologically important yeasts.</title>
        <authorList>
            <consortium name="DOE Joint Genome Institute"/>
            <person name="Riley R."/>
            <person name="Haridas S."/>
            <person name="Wolfe K.H."/>
            <person name="Lopes M.R."/>
            <person name="Hittinger C.T."/>
            <person name="Goker M."/>
            <person name="Salamov A."/>
            <person name="Wisecaver J."/>
            <person name="Long T.M."/>
            <person name="Aerts A.L."/>
            <person name="Barry K."/>
            <person name="Choi C."/>
            <person name="Clum A."/>
            <person name="Coughlan A.Y."/>
            <person name="Deshpande S."/>
            <person name="Douglass A.P."/>
            <person name="Hanson S.J."/>
            <person name="Klenk H.-P."/>
            <person name="Labutti K."/>
            <person name="Lapidus A."/>
            <person name="Lindquist E."/>
            <person name="Lipzen A."/>
            <person name="Meier-Kolthoff J.P."/>
            <person name="Ohm R.A."/>
            <person name="Otillar R.P."/>
            <person name="Pangilinan J."/>
            <person name="Peng Y."/>
            <person name="Rokas A."/>
            <person name="Rosa C.A."/>
            <person name="Scheuner C."/>
            <person name="Sibirny A.A."/>
            <person name="Slot J.C."/>
            <person name="Stielow J.B."/>
            <person name="Sun H."/>
            <person name="Kurtzman C.P."/>
            <person name="Blackwell M."/>
            <person name="Grigoriev I.V."/>
            <person name="Jeffries T.W."/>
        </authorList>
    </citation>
    <scope>NUCLEOTIDE SEQUENCE [LARGE SCALE GENOMIC DNA]</scope>
    <source>
        <strain evidence="11">NRRL Y-12698</strain>
    </source>
</reference>
<keyword evidence="7 8" id="KW-0472">Membrane</keyword>
<comment type="similarity">
    <text evidence="2">Belongs to the major facilitator superfamily. Sugar transporter (TC 2.A.1.1) family.</text>
</comment>
<keyword evidence="4 8" id="KW-0812">Transmembrane</keyword>
<keyword evidence="6" id="KW-0843">Virulence</keyword>
<accession>A0A1E3QX09</accession>
<gene>
    <name evidence="10" type="ORF">BABINDRAFT_159881</name>
</gene>
<evidence type="ECO:0000256" key="5">
    <source>
        <dbReference type="ARBA" id="ARBA00022989"/>
    </source>
</evidence>
<evidence type="ECO:0000256" key="8">
    <source>
        <dbReference type="SAM" id="Phobius"/>
    </source>
</evidence>
<feature type="transmembrane region" description="Helical" evidence="8">
    <location>
        <begin position="337"/>
        <end position="358"/>
    </location>
</feature>
<dbReference type="GO" id="GO:0005886">
    <property type="term" value="C:plasma membrane"/>
    <property type="evidence" value="ECO:0007669"/>
    <property type="project" value="UniProtKB-SubCell"/>
</dbReference>
<keyword evidence="5 8" id="KW-1133">Transmembrane helix</keyword>
<evidence type="ECO:0000259" key="9">
    <source>
        <dbReference type="PROSITE" id="PS50850"/>
    </source>
</evidence>
<dbReference type="FunFam" id="1.20.1250.20:FF:000140">
    <property type="entry name" value="Putative MFS phospholipid transporter"/>
    <property type="match status" value="1"/>
</dbReference>
<dbReference type="PANTHER" id="PTHR23508:SF10">
    <property type="entry name" value="CARBOXYLIC ACID TRANSPORTER PROTEIN HOMOLOG"/>
    <property type="match status" value="1"/>
</dbReference>
<name>A0A1E3QX09_9ASCO</name>
<evidence type="ECO:0000256" key="7">
    <source>
        <dbReference type="ARBA" id="ARBA00023136"/>
    </source>
</evidence>